<keyword evidence="4" id="KW-1185">Reference proteome</keyword>
<dbReference type="PANTHER" id="PTHR13817:SF73">
    <property type="entry name" value="FIBRONECTIN TYPE-III DOMAIN-CONTAINING PROTEIN"/>
    <property type="match status" value="1"/>
</dbReference>
<feature type="domain" description="Fibronectin type-III" evidence="2">
    <location>
        <begin position="2690"/>
        <end position="2796"/>
    </location>
</feature>
<feature type="domain" description="Fibronectin type-III" evidence="2">
    <location>
        <begin position="2060"/>
        <end position="2162"/>
    </location>
</feature>
<dbReference type="InterPro" id="IPR036116">
    <property type="entry name" value="FN3_sf"/>
</dbReference>
<gene>
    <name evidence="3" type="ORF">Poli38472_003029</name>
</gene>
<evidence type="ECO:0000313" key="3">
    <source>
        <dbReference type="EMBL" id="TMW57104.1"/>
    </source>
</evidence>
<organism evidence="3 4">
    <name type="scientific">Pythium oligandrum</name>
    <name type="common">Mycoparasitic fungus</name>
    <dbReference type="NCBI Taxonomy" id="41045"/>
    <lineage>
        <taxon>Eukaryota</taxon>
        <taxon>Sar</taxon>
        <taxon>Stramenopiles</taxon>
        <taxon>Oomycota</taxon>
        <taxon>Peronosporomycetes</taxon>
        <taxon>Pythiales</taxon>
        <taxon>Pythiaceae</taxon>
        <taxon>Pythium</taxon>
    </lineage>
</organism>
<feature type="domain" description="Fibronectin type-III" evidence="2">
    <location>
        <begin position="2461"/>
        <end position="2571"/>
    </location>
</feature>
<evidence type="ECO:0000313" key="4">
    <source>
        <dbReference type="Proteomes" id="UP000794436"/>
    </source>
</evidence>
<reference evidence="3" key="1">
    <citation type="submission" date="2019-03" db="EMBL/GenBank/DDBJ databases">
        <title>Long read genome sequence of the mycoparasitic Pythium oligandrum ATCC 38472 isolated from sugarbeet rhizosphere.</title>
        <authorList>
            <person name="Gaulin E."/>
        </authorList>
    </citation>
    <scope>NUCLEOTIDE SEQUENCE</scope>
    <source>
        <strain evidence="3">ATCC 38472_TT</strain>
    </source>
</reference>
<comment type="caution">
    <text evidence="3">The sequence shown here is derived from an EMBL/GenBank/DDBJ whole genome shotgun (WGS) entry which is preliminary data.</text>
</comment>
<dbReference type="PANTHER" id="PTHR13817">
    <property type="entry name" value="TITIN"/>
    <property type="match status" value="1"/>
</dbReference>
<proteinExistence type="predicted"/>
<dbReference type="OrthoDB" id="109575at2759"/>
<dbReference type="CDD" id="cd00063">
    <property type="entry name" value="FN3"/>
    <property type="match status" value="5"/>
</dbReference>
<dbReference type="Gene3D" id="2.60.40.10">
    <property type="entry name" value="Immunoglobulins"/>
    <property type="match status" value="7"/>
</dbReference>
<dbReference type="PROSITE" id="PS50853">
    <property type="entry name" value="FN3"/>
    <property type="match status" value="3"/>
</dbReference>
<dbReference type="EMBL" id="SPLM01000144">
    <property type="protein sequence ID" value="TMW57104.1"/>
    <property type="molecule type" value="Genomic_DNA"/>
</dbReference>
<sequence>MCCFLSCHVVGGNLFSPQDVPGPPEKVLVSSLGDSAMRVQFLPPVRTKSEGNNGAPVLGYKVEVARRVNDVHTFTVEANGPVTAGSYRLTFTNSKGTDVTACIPWNATEIMFELALEELVNVDTVSVSRSAYGVAKYGYVYTIVFSGKYLVSGQQTNVLVADQTGCQATRPLNRVLTLTGARTTAGAQGYIPEVWEIVTEDPTGANVIGGSFDLSLGFDGSWADSGITATIAAGSRTAVTSAPIVGRVNRGDAIRIGGEEFTVHMTAPFTDFSLPLDTYHIRGVSGAAIYLRDTALGDVAVTQGSQTVTTASDFRPYITIGEYIKIGKWEFKVTAVPTATSLTIGKIATTGNDNWPDASVQHITAYKRKKVTLSANAEATDVKLALNGLPGIGVVDVSRVGPTRENGYRWRVTFLSLGTKNNCPVAPCLYADKVTGTNTRLTDAYGSACATCAVTASLIVDDSNNQLIGVAGEFLTTSVVATREIGGIVDEVQQLSTSATADNIGGTFKVNFWNPVAQSDSAIINFDDTAVDVQTKLQNIPTVGRLNVTRTGNDQFGYTWMVTFLTNVGDLPLLQLDATSLTGAGAAVSVQEVQKGVDAPFEATIDGLFAGQDYYIRAFAKNVNGYGAGTDLIQREGKGALPLATRIAGTPDTTSITGAWPLSGTQLGVRFTTPEAHGSPITKYVFEYAVGNTFGVFPIKKFFILNPIENDLVGTFRLQYGDVTTPLLSIHTSASAFAAAISQLPSLRPVTVSRAAYVLTGTTATNRVKSFLANKNLLSTSPLSLTQSKMLVSGATVRVGGDTFTVKTQPATGATTVEVMPGHGVADYTADRSMIKVDPTGAELGPCGYEWTISFRNELEAVTDGGYPGFQVLSTLRSVEAGATISTFGFSDQQVAQPVTYYGAFDISNDDRVCDTYVVGAPSAVQILQLYASTTITGGGFQLQLGQETTACITLGTLATKSTIQTALRALNYVDRVSVEEHRAFKVLLLSGSSTSKVTDYVSAQNKITVTALGAQDAAALGVGTLIQVGRNPNDFTRHSCEFRVTAAAASGDTEIAVAVSTGTCADFAAESRALRILDFHDYKIRFWGQYPTGQWPTLKVVSGAFGVAPCLVWAPAVPVYSSIHTLKYEGVCANGRRGTQTILADASSDIGGFFTLSYLGEETSALGFQTTTAATMRSAIDSITEPGKVNVTLTQYGAYGKAWRITFMSDGENEDMLFIKHSYLTGEDAVISVYPTIEIMSNAQRNDIRGTFRLTFAGQRTERIAYTATHAKVVQELQKLSAVDSVIALGSDGDMGATSLLLTATATAGSALLTNIQLNGKTIDPTLFLAVREKLTIAGTPASVRSLTPTTITLKDNLVAGGAVTINAGLITKRIKPLPGVVSINRLMRVVTATKTSTTFELPPDHGYNPLDVFYMNGAKFTVQTVNAAIVTTAETYTGDNIVGASPEVYLFDNKLRTTSDVSSLLAVNDDIWLQTTTGEMTKYTVSGTVTSRVIPVTGVFVDTIIGAKVYQVGYGRSWSLVFRSYVGKLESIDAIPQNDWRGTEARLTVRHPSAVAKHTFSVGNSPARQTVLLEATTAAAVGAGATYTLTFGDETTSNIPWTATGDAIKTALEALDSIDGVTITSMAHDNGFLHTVVFWGMYTTPRLPTLVGTVIAATDATKCSVLVRDSQGGAVSETKRDHLILKSNEDFVFRLFAVNEKGISDLSSAYSTQTTTMSVIPTPPTSVSLGEYQGSTWLTVHYRPPVYTGGAEITMYRLEWDSSPTFDSASADYGVASIQKKFEVQQVLTTYRSDTNMGGTFTLAWGGRMTTSLPFDCSADQMTDALAIITDTANIAVNPVKVVRTRASWGYSWQITFLNNPGDLALLVADGSLLTGDLPRITVSEVVKGFSDLAIGDFTHEVQEIYSDAKTTLSGTFTLEFEGRITTAISVGASALEMQDALQAITTLYSIKVTRTWRSQAINTAIWTVTFAYLRGEEMVGAGNIFNIKVADTSLLGGTAATVKVANKITGSDPFRYTITGLRPGLRYYFHVMAYNAEGFGSTNSPMSSAVTCGQPDPPKSVVASVVDGTSLGVTWTASAYDGGCPINRYKVEWYRVEGTREQQTITTSASKGLPEIQSVTNFADSQSLGGYFKLSFGGETSENIAWNAPATGQGSIKERLERLSSVGTVDVSQQPSTRVVGGLMVTVTGTTVTVDASSTSTIGTSNLGVNDFIWILGTQLKITASTATTFTVDKSISVPTTVAVPVFRKAYGFQWLITFHAGHVGPQELLKVTPSDNWAGNNPGIYVDSVQKGLQPISGTFRVSFASGGLSHITPPLPHNVTSDGLKDALESLVTIGTVDVMRSTNGFGFNWLGTFTSEFKNEISLLGVDDTELHGPSVRISAARTRTGVQPVGYCEFSGVAGAPAVVQMPAALGYTIRGLTTGQGYAIRVRAQNGQGYGAAAYISPSFQTPRTTPSAPVDAKLLVLSSRQLKVRWSAPLSNGGSVITSYVVQWDTSNVFLNGDSPNYDYSAVIRVQASDTGPFFYNIAISTGGTYFARVVAVNDQGRGAYALSDPTSAIPVDRTPGQAENVKATVLSNYAILVEWDASSTQKSNYGGDGGLPITQYMVEWDSSAGFDSPASFGLVDGTKRSYIIGGNDPVTGVRSNVLIPGTTYSIRVIAFNAKGAGRPKASDPPSVVAANQLPTVPRNLQLSVVSASSLKAQWDNPLYDGGASLKSYEVQWDEQGDFSSGQSKSATIPIVREMQSLTLSTDVVNEEQLIDATVEVINEVQVVRTTFTGADEIQVIQTTNNAVVDEVQTVTTSATDRDESKSCVLMVMM</sequence>
<dbReference type="SMART" id="SM00060">
    <property type="entry name" value="FN3"/>
    <property type="match status" value="7"/>
</dbReference>
<evidence type="ECO:0000256" key="1">
    <source>
        <dbReference type="ARBA" id="ARBA00022737"/>
    </source>
</evidence>
<protein>
    <recommendedName>
        <fullName evidence="2">Fibronectin type-III domain-containing protein</fullName>
    </recommendedName>
</protein>
<keyword evidence="1" id="KW-0677">Repeat</keyword>
<accession>A0A8K1FDN7</accession>
<name>A0A8K1FDN7_PYTOL</name>
<dbReference type="InterPro" id="IPR003961">
    <property type="entry name" value="FN3_dom"/>
</dbReference>
<evidence type="ECO:0000259" key="2">
    <source>
        <dbReference type="PROSITE" id="PS50853"/>
    </source>
</evidence>
<dbReference type="Proteomes" id="UP000794436">
    <property type="component" value="Unassembled WGS sequence"/>
</dbReference>
<dbReference type="SUPFAM" id="SSF49265">
    <property type="entry name" value="Fibronectin type III"/>
    <property type="match status" value="5"/>
</dbReference>
<dbReference type="InterPro" id="IPR013783">
    <property type="entry name" value="Ig-like_fold"/>
</dbReference>
<dbReference type="InterPro" id="IPR050964">
    <property type="entry name" value="Striated_Muscle_Regulatory"/>
</dbReference>